<feature type="coiled-coil region" evidence="2">
    <location>
        <begin position="611"/>
        <end position="645"/>
    </location>
</feature>
<accession>U5ELT2</accession>
<feature type="non-terminal residue" evidence="4">
    <location>
        <position position="1"/>
    </location>
</feature>
<feature type="compositionally biased region" description="Low complexity" evidence="3">
    <location>
        <begin position="383"/>
        <end position="404"/>
    </location>
</feature>
<feature type="compositionally biased region" description="Low complexity" evidence="3">
    <location>
        <begin position="267"/>
        <end position="276"/>
    </location>
</feature>
<dbReference type="PANTHER" id="PTHR12353:SF31">
    <property type="entry name" value="LD44824P"/>
    <property type="match status" value="1"/>
</dbReference>
<feature type="region of interest" description="Disordered" evidence="3">
    <location>
        <begin position="359"/>
        <end position="404"/>
    </location>
</feature>
<protein>
    <submittedName>
        <fullName evidence="4">Putative guanylate-kinase-associated protein</fullName>
    </submittedName>
</protein>
<evidence type="ECO:0000256" key="2">
    <source>
        <dbReference type="SAM" id="Coils"/>
    </source>
</evidence>
<keyword evidence="4" id="KW-0418">Kinase</keyword>
<comment type="similarity">
    <text evidence="1">Belongs to the SAPAP family.</text>
</comment>
<feature type="region of interest" description="Disordered" evidence="3">
    <location>
        <begin position="486"/>
        <end position="525"/>
    </location>
</feature>
<evidence type="ECO:0000256" key="3">
    <source>
        <dbReference type="SAM" id="MobiDB-lite"/>
    </source>
</evidence>
<dbReference type="GO" id="GO:0099572">
    <property type="term" value="C:postsynaptic specialization"/>
    <property type="evidence" value="ECO:0007669"/>
    <property type="project" value="TreeGrafter"/>
</dbReference>
<dbReference type="Pfam" id="PF03359">
    <property type="entry name" value="GKAP"/>
    <property type="match status" value="1"/>
</dbReference>
<dbReference type="EMBL" id="GANO01004763">
    <property type="protein sequence ID" value="JAB55108.1"/>
    <property type="molecule type" value="mRNA"/>
</dbReference>
<keyword evidence="2" id="KW-0175">Coiled coil</keyword>
<sequence length="829" mass="92769">DTSGELNLLTPSSAKDIPREFTAGIKERCKLPLITCQAVTTVLDPLTGNINTVLTTAASPQISPDTYIAKKPSYLNLACCVNGYSNLTTYDSKLRQDINKSREVSPNRPIIATIQYNKSGGNSYNLTTPSLTYINMNNAMNNTTTTTSNNINNNFSNNNNNNNHSISNRNFMRMSKKDYSCTTTATSNGSNGYDVPDNAIFNGNSNNKMKSFYVYNENKPTAIDLSPTKLVKKSFIQQRVEKLYGNKEGIVVNKQIYNNNERKYLNNLTTSNSNNNKNGPITSPPTTTMSTNNEHHSIFSHKTTTKTNFNQFNTNSNINNFNNNKTDFTSFDENNQEINDSLPVLRHLRPEFRAQLQILSPKRSPKSLPSYHNEKNSLNGGHQYNNGTNGLLQQNGDNRFNSFSSNGSLFSNNSNTSTPVKILTNRTIVNSTVEAQEQAFSVIEQPQSIDDTNDENLIVSKLNDITLKSIQNNTNSSTIQTIMTTTKTTHLQKEENEPETITTTTTDTNNLTTTTNSKKNNSVDSDLSQPLEVVLRSSNGSVDEQLLENNMKLSENNIVEEEIISNNNNNNCEKIMDENNKENNLNSIQNSSSSVSTSSLLPQTKDGTYFLKILKNEQNRLLNLAANIEKELEQLTNDKVEISEEVTGYLLAASGKARLLVSQKMKQFEGLCYQNLNQSHEEKFCTTNEDLQGFWDMVMLQVNHVDLLFTEIDTFRTNGWKQPEVKAPTIKPTKTTKLTKRPYKIPPTKNSTSSTDSDKNSNETTSDSKSSKKSTSIAAQKREAQRKQLMELKRKQKLANSQQDVEIFVPNLITSDENSHLSSDVVDTS</sequence>
<reference evidence="4" key="1">
    <citation type="journal article" date="2014" name="Insect Biochem. Mol. Biol.">
        <title>An insight into the sialome of the frog biting fly, Corethrella appendiculata.</title>
        <authorList>
            <person name="Ribeiro J.M.C."/>
            <person name="Chagas A.C."/>
            <person name="Pham V.M."/>
            <person name="Lounibos L.P."/>
            <person name="Calvo E."/>
        </authorList>
    </citation>
    <scope>NUCLEOTIDE SEQUENCE</scope>
    <source>
        <tissue evidence="4">Salivary glands</tissue>
    </source>
</reference>
<dbReference type="InterPro" id="IPR005026">
    <property type="entry name" value="SAPAP"/>
</dbReference>
<keyword evidence="4" id="KW-0808">Transferase</keyword>
<evidence type="ECO:0000256" key="1">
    <source>
        <dbReference type="ARBA" id="ARBA00008839"/>
    </source>
</evidence>
<dbReference type="GO" id="GO:0098978">
    <property type="term" value="C:glutamatergic synapse"/>
    <property type="evidence" value="ECO:0007669"/>
    <property type="project" value="TreeGrafter"/>
</dbReference>
<proteinExistence type="evidence at transcript level"/>
<feature type="compositionally biased region" description="Low complexity" evidence="3">
    <location>
        <begin position="359"/>
        <end position="370"/>
    </location>
</feature>
<feature type="compositionally biased region" description="Low complexity" evidence="3">
    <location>
        <begin position="762"/>
        <end position="776"/>
    </location>
</feature>
<dbReference type="GO" id="GO:0016301">
    <property type="term" value="F:kinase activity"/>
    <property type="evidence" value="ECO:0007669"/>
    <property type="project" value="UniProtKB-KW"/>
</dbReference>
<feature type="compositionally biased region" description="Low complexity" evidence="3">
    <location>
        <begin position="499"/>
        <end position="516"/>
    </location>
</feature>
<feature type="region of interest" description="Disordered" evidence="3">
    <location>
        <begin position="726"/>
        <end position="803"/>
    </location>
</feature>
<dbReference type="PANTHER" id="PTHR12353">
    <property type="entry name" value="DISKS LARGE-ASSOCIATED PROTEIN DAP SAP90/PSD-95-ASSOCIATED PROTEIN"/>
    <property type="match status" value="1"/>
</dbReference>
<name>U5ELT2_9DIPT</name>
<feature type="compositionally biased region" description="Basic and acidic residues" evidence="3">
    <location>
        <begin position="780"/>
        <end position="793"/>
    </location>
</feature>
<organism evidence="4">
    <name type="scientific">Corethrella appendiculata</name>
    <dbReference type="NCBI Taxonomy" id="1370023"/>
    <lineage>
        <taxon>Eukaryota</taxon>
        <taxon>Metazoa</taxon>
        <taxon>Ecdysozoa</taxon>
        <taxon>Arthropoda</taxon>
        <taxon>Hexapoda</taxon>
        <taxon>Insecta</taxon>
        <taxon>Pterygota</taxon>
        <taxon>Neoptera</taxon>
        <taxon>Endopterygota</taxon>
        <taxon>Diptera</taxon>
        <taxon>Nematocera</taxon>
        <taxon>Culicoidea</taxon>
        <taxon>Chaoboridae</taxon>
        <taxon>Corethrella</taxon>
    </lineage>
</organism>
<dbReference type="GO" id="GO:0023052">
    <property type="term" value="P:signaling"/>
    <property type="evidence" value="ECO:0007669"/>
    <property type="project" value="InterPro"/>
</dbReference>
<dbReference type="AlphaFoldDB" id="U5ELT2"/>
<dbReference type="GO" id="GO:0060090">
    <property type="term" value="F:molecular adaptor activity"/>
    <property type="evidence" value="ECO:0007669"/>
    <property type="project" value="TreeGrafter"/>
</dbReference>
<feature type="region of interest" description="Disordered" evidence="3">
    <location>
        <begin position="267"/>
        <end position="293"/>
    </location>
</feature>
<feature type="compositionally biased region" description="Low complexity" evidence="3">
    <location>
        <begin position="726"/>
        <end position="736"/>
    </location>
</feature>
<evidence type="ECO:0000313" key="4">
    <source>
        <dbReference type="EMBL" id="JAB55108.1"/>
    </source>
</evidence>